<dbReference type="EMBL" id="JAHIBW010000001">
    <property type="protein sequence ID" value="KAG7313654.1"/>
    <property type="molecule type" value="Genomic_DNA"/>
</dbReference>
<evidence type="ECO:0000313" key="3">
    <source>
        <dbReference type="Proteomes" id="UP000823941"/>
    </source>
</evidence>
<evidence type="ECO:0000256" key="1">
    <source>
        <dbReference type="SAM" id="MobiDB-lite"/>
    </source>
</evidence>
<keyword evidence="3" id="KW-1185">Reference proteome</keyword>
<comment type="caution">
    <text evidence="2">The sequence shown here is derived from an EMBL/GenBank/DDBJ whole genome shotgun (WGS) entry which is preliminary data.</text>
</comment>
<gene>
    <name evidence="2" type="ORF">JYU34_000813</name>
</gene>
<protein>
    <submittedName>
        <fullName evidence="2">Uncharacterized protein</fullName>
    </submittedName>
</protein>
<feature type="region of interest" description="Disordered" evidence="1">
    <location>
        <begin position="1"/>
        <end position="21"/>
    </location>
</feature>
<evidence type="ECO:0000313" key="2">
    <source>
        <dbReference type="EMBL" id="KAG7313654.1"/>
    </source>
</evidence>
<proteinExistence type="predicted"/>
<name>A0ABQ7R8L0_PLUXY</name>
<sequence>MVNKTVGEGGADASSPPGEVSVPASRLVLIPLTLFGDRTHRLTPSATSGDAARCGSAAAMGLAYYMAHLITRWPLRGVYCGIAKPE</sequence>
<dbReference type="Proteomes" id="UP000823941">
    <property type="component" value="Chromosome 1"/>
</dbReference>
<accession>A0ABQ7R8L0</accession>
<organism evidence="2 3">
    <name type="scientific">Plutella xylostella</name>
    <name type="common">Diamondback moth</name>
    <name type="synonym">Plutella maculipennis</name>
    <dbReference type="NCBI Taxonomy" id="51655"/>
    <lineage>
        <taxon>Eukaryota</taxon>
        <taxon>Metazoa</taxon>
        <taxon>Ecdysozoa</taxon>
        <taxon>Arthropoda</taxon>
        <taxon>Hexapoda</taxon>
        <taxon>Insecta</taxon>
        <taxon>Pterygota</taxon>
        <taxon>Neoptera</taxon>
        <taxon>Endopterygota</taxon>
        <taxon>Lepidoptera</taxon>
        <taxon>Glossata</taxon>
        <taxon>Ditrysia</taxon>
        <taxon>Yponomeutoidea</taxon>
        <taxon>Plutellidae</taxon>
        <taxon>Plutella</taxon>
    </lineage>
</organism>
<reference evidence="2 3" key="1">
    <citation type="submission" date="2021-06" db="EMBL/GenBank/DDBJ databases">
        <title>A haploid diamondback moth (Plutella xylostella L.) genome assembly resolves 31 chromosomes and identifies a diamide resistance mutation.</title>
        <authorList>
            <person name="Ward C.M."/>
            <person name="Perry K.D."/>
            <person name="Baker G."/>
            <person name="Powis K."/>
            <person name="Heckel D.G."/>
            <person name="Baxter S.W."/>
        </authorList>
    </citation>
    <scope>NUCLEOTIDE SEQUENCE [LARGE SCALE GENOMIC DNA]</scope>
    <source>
        <strain evidence="2 3">LV</strain>
        <tissue evidence="2">Single pupa</tissue>
    </source>
</reference>